<reference evidence="3" key="1">
    <citation type="journal article" date="2019" name="Int. J. Syst. Evol. Microbiol.">
        <title>The Global Catalogue of Microorganisms (GCM) 10K type strain sequencing project: providing services to taxonomists for standard genome sequencing and annotation.</title>
        <authorList>
            <consortium name="The Broad Institute Genomics Platform"/>
            <consortium name="The Broad Institute Genome Sequencing Center for Infectious Disease"/>
            <person name="Wu L."/>
            <person name="Ma J."/>
        </authorList>
    </citation>
    <scope>NUCLEOTIDE SEQUENCE [LARGE SCALE GENOMIC DNA]</scope>
    <source>
        <strain evidence="3">CCUG 52478</strain>
    </source>
</reference>
<evidence type="ECO:0000256" key="1">
    <source>
        <dbReference type="SAM" id="MobiDB-lite"/>
    </source>
</evidence>
<protein>
    <submittedName>
        <fullName evidence="2">Uncharacterized protein</fullName>
    </submittedName>
</protein>
<dbReference type="Proteomes" id="UP001597229">
    <property type="component" value="Unassembled WGS sequence"/>
</dbReference>
<gene>
    <name evidence="2" type="ORF">ACFQ3F_12380</name>
</gene>
<dbReference type="RefSeq" id="WP_367918094.1">
    <property type="nucleotide sequence ID" value="NZ_BAABAC010000006.1"/>
</dbReference>
<organism evidence="2 3">
    <name type="scientific">Nocardioides ginsengisoli</name>
    <dbReference type="NCBI Taxonomy" id="363868"/>
    <lineage>
        <taxon>Bacteria</taxon>
        <taxon>Bacillati</taxon>
        <taxon>Actinomycetota</taxon>
        <taxon>Actinomycetes</taxon>
        <taxon>Propionibacteriales</taxon>
        <taxon>Nocardioidaceae</taxon>
        <taxon>Nocardioides</taxon>
    </lineage>
</organism>
<keyword evidence="3" id="KW-1185">Reference proteome</keyword>
<sequence length="1248" mass="131223">MFAVLVSPSAAQAEPDTPAPPGASSTVRCDSPPDTDGATPENRDRFVGLWSARFTDNAWRKHFITLTQVPADIRAEGFHALPQPTQLWLSACLVDDLLATVDAKPSAQDREKYLTGVAMIIFGKKGTEKVRDELNAPAPPAPADTPPVKRDLTGQQLDAMTDDLAQAPSLTSAQQPRTVVAAPTAQTTTKINAGLPSSFSPKLTSLPLVPQVLAALNDVLTEVGKVQDRLFTLPVVNILAPLFYKICAESPTMDLACSVSVPVGVPVPADVDGDHLPDVTAQLAPTTTLLDVGAKFTVQRLNNAGNLPAHVFAVYDTPVVKKRITVGIDGRASTLGRSSIVQVTLKNLIAALGGDIQLAASVTTHHPGATQALTFAVKSLVGGKSGVPATEADPLTGSVQLSPFPSTFQVGARMTHGSTKSHDTINVSTPDPTRVDAVIDQSVSPAVGVKASKRRFTATVDKLPTDVQIDLDRQGKHQSIVYTAKDEIGLVEATDTTTPDLTKPGETDHSVYQAYGVPKEMRVDLEGKVIHYESDDTIDKVYAGVERMGGDKITAEVRDIPDEATVTFDGKAATLDWDASAPITSASATAHLTGDTLGMLDPKRDFDAGLTITSIPAKWNASWADGNVLFDAPEGGIGAITANVTNHKDYDTLPGDHLAASYDDVSGDLDASLQISNLRHVEFTKVADTGTGGGFDVTTDMGDHGAFGFAGSIHTTKGDLEASGSFTNLPAKVTLHSDGGHITYTGDSNPDATISVAAGKKAALDTVPEPPKVHGVSVRDGAVGDDKAVRAKVYLTGLPSGLDLDTVKGVYTMTGYRPSVDKLVVDAVLTALAPKPLSLQLQQGVPVVDPVDLTFGPITTTTAADGSHTIALDYTTSQPLGQLTANATYDTDEAQLDISAIPAKIHVDAAFGADTKTVGIDMSQGISDITAAYKHVGDADYAASVHLHDVPKTVDITIGKASSDDGETAVDAPVFTLETDAAGLDIEAFASARITDPVDANAAVALNVTNLGKKVTAALDGTRLHVVSTPKTDAFAIQAAGRVKKDVDLGWDGGILQNSGTLNADLKIKRVTLGLTDFSDVNVRLGFTTGLDGSYGTFTFGQDSNLTVGLDDHFSVYIDWPDPLGSDTIPLVSIDRLTIPFGNVAPRWHLNQNRYGEIFDVGIFDLELASCGVRFSSRPAPGFTTAGNTFTVGQPANDGTHTPAWLITPDINLLGFSLPSFGLDIIAYFLSPYGHGIDVDPHCDWFDL</sequence>
<comment type="caution">
    <text evidence="2">The sequence shown here is derived from an EMBL/GenBank/DDBJ whole genome shotgun (WGS) entry which is preliminary data.</text>
</comment>
<feature type="region of interest" description="Disordered" evidence="1">
    <location>
        <begin position="1"/>
        <end position="42"/>
    </location>
</feature>
<feature type="region of interest" description="Disordered" evidence="1">
    <location>
        <begin position="132"/>
        <end position="151"/>
    </location>
</feature>
<proteinExistence type="predicted"/>
<accession>A0ABW3W194</accession>
<dbReference type="EMBL" id="JBHTLX010000016">
    <property type="protein sequence ID" value="MFD1248587.1"/>
    <property type="molecule type" value="Genomic_DNA"/>
</dbReference>
<evidence type="ECO:0000313" key="2">
    <source>
        <dbReference type="EMBL" id="MFD1248587.1"/>
    </source>
</evidence>
<name>A0ABW3W194_9ACTN</name>
<evidence type="ECO:0000313" key="3">
    <source>
        <dbReference type="Proteomes" id="UP001597229"/>
    </source>
</evidence>